<dbReference type="GO" id="GO:0005829">
    <property type="term" value="C:cytosol"/>
    <property type="evidence" value="ECO:0007669"/>
    <property type="project" value="TreeGrafter"/>
</dbReference>
<feature type="modified residue" description="N6-(pyridoxal phosphate)lysine" evidence="4">
    <location>
        <position position="58"/>
    </location>
</feature>
<dbReference type="PRINTS" id="PR00992">
    <property type="entry name" value="ALARACEMASE"/>
</dbReference>
<dbReference type="SUPFAM" id="SSF51419">
    <property type="entry name" value="PLP-binding barrel"/>
    <property type="match status" value="1"/>
</dbReference>
<dbReference type="NCBIfam" id="TIGR00492">
    <property type="entry name" value="alr"/>
    <property type="match status" value="1"/>
</dbReference>
<protein>
    <submittedName>
        <fullName evidence="6">Alanine racemase</fullName>
    </submittedName>
</protein>
<proteinExistence type="predicted"/>
<dbReference type="AlphaFoldDB" id="A0A225MNZ5"/>
<feature type="domain" description="Alanine racemase C-terminal" evidence="5">
    <location>
        <begin position="259"/>
        <end position="384"/>
    </location>
</feature>
<evidence type="ECO:0000259" key="5">
    <source>
        <dbReference type="SMART" id="SM01005"/>
    </source>
</evidence>
<dbReference type="GO" id="GO:0008784">
    <property type="term" value="F:alanine racemase activity"/>
    <property type="evidence" value="ECO:0007669"/>
    <property type="project" value="InterPro"/>
</dbReference>
<evidence type="ECO:0000256" key="1">
    <source>
        <dbReference type="ARBA" id="ARBA00001933"/>
    </source>
</evidence>
<dbReference type="PANTHER" id="PTHR30511:SF0">
    <property type="entry name" value="ALANINE RACEMASE, CATABOLIC-RELATED"/>
    <property type="match status" value="1"/>
</dbReference>
<evidence type="ECO:0000313" key="6">
    <source>
        <dbReference type="EMBL" id="OWT62083.1"/>
    </source>
</evidence>
<keyword evidence="3" id="KW-0413">Isomerase</keyword>
<dbReference type="InterPro" id="IPR011079">
    <property type="entry name" value="Ala_racemase_C"/>
</dbReference>
<dbReference type="EMBL" id="NJIH01000004">
    <property type="protein sequence ID" value="OWT62083.1"/>
    <property type="molecule type" value="Genomic_DNA"/>
</dbReference>
<dbReference type="SUPFAM" id="SSF50621">
    <property type="entry name" value="Alanine racemase C-terminal domain-like"/>
    <property type="match status" value="1"/>
</dbReference>
<evidence type="ECO:0000256" key="2">
    <source>
        <dbReference type="ARBA" id="ARBA00022898"/>
    </source>
</evidence>
<dbReference type="Gene3D" id="2.40.37.10">
    <property type="entry name" value="Lyase, Ornithine Decarboxylase, Chain A, domain 1"/>
    <property type="match status" value="1"/>
</dbReference>
<dbReference type="InterPro" id="IPR000821">
    <property type="entry name" value="Ala_racemase"/>
</dbReference>
<keyword evidence="7" id="KW-1185">Reference proteome</keyword>
<dbReference type="RefSeq" id="WP_088603171.1">
    <property type="nucleotide sequence ID" value="NZ_NJIH01000004.1"/>
</dbReference>
<dbReference type="Pfam" id="PF00842">
    <property type="entry name" value="Ala_racemase_C"/>
    <property type="match status" value="1"/>
</dbReference>
<evidence type="ECO:0000313" key="7">
    <source>
        <dbReference type="Proteomes" id="UP000214603"/>
    </source>
</evidence>
<dbReference type="InterPro" id="IPR009006">
    <property type="entry name" value="Ala_racemase/Decarboxylase_C"/>
</dbReference>
<comment type="caution">
    <text evidence="6">The sequence shown here is derived from an EMBL/GenBank/DDBJ whole genome shotgun (WGS) entry which is preliminary data.</text>
</comment>
<evidence type="ECO:0000256" key="4">
    <source>
        <dbReference type="PIRSR" id="PIRSR600821-50"/>
    </source>
</evidence>
<reference evidence="7" key="1">
    <citation type="submission" date="2017-06" db="EMBL/GenBank/DDBJ databases">
        <title>Herbaspirillum phytohormonus sp. nov., isolated from the root nodule of Robinia pseudoacacia in lead-zinc mine.</title>
        <authorList>
            <person name="Fan M."/>
            <person name="Lin Y."/>
        </authorList>
    </citation>
    <scope>NUCLEOTIDE SEQUENCE [LARGE SCALE GENOMIC DNA]</scope>
    <source>
        <strain evidence="7">SC-089</strain>
    </source>
</reference>
<comment type="cofactor">
    <cofactor evidence="1 4">
        <name>pyridoxal 5'-phosphate</name>
        <dbReference type="ChEBI" id="CHEBI:597326"/>
    </cofactor>
</comment>
<evidence type="ECO:0000256" key="3">
    <source>
        <dbReference type="ARBA" id="ARBA00023235"/>
    </source>
</evidence>
<sequence>MKTLQPAAPQPQVRSQAAQHGCVAIISRQAIAHNVDTIRHRLDQDGQRDGPRLWAVVKADAYGHTLAHVLGGLGKADGLAVLELEEAHLCRAMGWRKPILIMHARYTAADLSDPGLAPLHVVVDNDEQLRHLEALAQRPGPHAWLRYRGSLNHSGFAAAAYRRAYDRLHKLLQAGRLSGLGLLQHYARAEEAEHLREERRDFEAVFAGLPGPRCTENSAALLSDPGYAGSGDWVRSGIALYGISPLAGVDGRGLGLLPAMTLSAPIHDVQLLAAGDPLGYGATFRAAHQLRVGLVHCGYADGYPRNLVAAGTVLVQGRPCRIIGRISMDSITIDLSGHPQASPGTPAVLWGPPDLSVEAVALSAGTIPAQLCVGITGRVPRLAEAAEASGAAGSGSP</sequence>
<dbReference type="GO" id="GO:0030632">
    <property type="term" value="P:D-alanine biosynthetic process"/>
    <property type="evidence" value="ECO:0007669"/>
    <property type="project" value="TreeGrafter"/>
</dbReference>
<dbReference type="PANTHER" id="PTHR30511">
    <property type="entry name" value="ALANINE RACEMASE"/>
    <property type="match status" value="1"/>
</dbReference>
<organism evidence="6 7">
    <name type="scientific">Candidimonas nitroreducens</name>
    <dbReference type="NCBI Taxonomy" id="683354"/>
    <lineage>
        <taxon>Bacteria</taxon>
        <taxon>Pseudomonadati</taxon>
        <taxon>Pseudomonadota</taxon>
        <taxon>Betaproteobacteria</taxon>
        <taxon>Burkholderiales</taxon>
        <taxon>Alcaligenaceae</taxon>
        <taxon>Candidimonas</taxon>
    </lineage>
</organism>
<gene>
    <name evidence="6" type="primary">alr</name>
    <name evidence="6" type="ORF">CEY11_09790</name>
</gene>
<keyword evidence="2 4" id="KW-0663">Pyridoxal phosphate</keyword>
<dbReference type="Proteomes" id="UP000214603">
    <property type="component" value="Unassembled WGS sequence"/>
</dbReference>
<dbReference type="SMART" id="SM01005">
    <property type="entry name" value="Ala_racemase_C"/>
    <property type="match status" value="1"/>
</dbReference>
<accession>A0A225MNZ5</accession>
<dbReference type="GO" id="GO:0030170">
    <property type="term" value="F:pyridoxal phosphate binding"/>
    <property type="evidence" value="ECO:0007669"/>
    <property type="project" value="TreeGrafter"/>
</dbReference>
<name>A0A225MNZ5_9BURK</name>
<dbReference type="Pfam" id="PF01168">
    <property type="entry name" value="Ala_racemase_N"/>
    <property type="match status" value="1"/>
</dbReference>
<dbReference type="Gene3D" id="3.20.20.10">
    <property type="entry name" value="Alanine racemase"/>
    <property type="match status" value="1"/>
</dbReference>
<dbReference type="InterPro" id="IPR029066">
    <property type="entry name" value="PLP-binding_barrel"/>
</dbReference>
<dbReference type="InterPro" id="IPR001608">
    <property type="entry name" value="Ala_racemase_N"/>
</dbReference>
<dbReference type="OrthoDB" id="9813814at2"/>